<gene>
    <name evidence="3" type="ORF">LMG21510_03165</name>
</gene>
<dbReference type="Pfam" id="PF04754">
    <property type="entry name" value="Transposase_31"/>
    <property type="match status" value="1"/>
</dbReference>
<dbReference type="InterPro" id="IPR006842">
    <property type="entry name" value="Transposase_31"/>
</dbReference>
<dbReference type="PANTHER" id="PTHR34611">
    <property type="match status" value="1"/>
</dbReference>
<evidence type="ECO:0000259" key="2">
    <source>
        <dbReference type="Pfam" id="PF14261"/>
    </source>
</evidence>
<dbReference type="InterPro" id="IPR051699">
    <property type="entry name" value="Rpn/YhgA-like_nuclease"/>
</dbReference>
<dbReference type="Proteomes" id="UP000721236">
    <property type="component" value="Unassembled WGS sequence"/>
</dbReference>
<evidence type="ECO:0000259" key="1">
    <source>
        <dbReference type="Pfam" id="PF04754"/>
    </source>
</evidence>
<dbReference type="Pfam" id="PF14261">
    <property type="entry name" value="DUF4351"/>
    <property type="match status" value="1"/>
</dbReference>
<name>A0ABN7YX61_9BURK</name>
<sequence length="315" mass="35759">MREQCDASYKLMFSMRRIVRDLIVGFVPDEWLHGLDFDTLEKVPCSYVSDDLRQRADDVVWRLRVGGEWAYLYLLIEFQSTVDAFMAVRVKTYVGLLYQDLIRAGKVLPGRMLPPVLPIVLYNGDAPWTAARDLADMVPSAPGVVGQYRSTQGYLLIDENRCSDAQLAASENLVACMIRFQRAPSIEVMCEVVDWLDRGIRDDAELRRTVALWLGAVVSRRSGNTLTLPKIEDLKELNMTLAQRFDEWKEQYTQEGVQRGIQQGEARLLEKMLARRFGPLPPDVVSRIAAAPEEQIDAWADRLSNAGSLDDIFGR</sequence>
<accession>A0ABN7YX61</accession>
<dbReference type="InterPro" id="IPR025587">
    <property type="entry name" value="DUF4351"/>
</dbReference>
<evidence type="ECO:0000313" key="4">
    <source>
        <dbReference type="Proteomes" id="UP000721236"/>
    </source>
</evidence>
<dbReference type="PANTHER" id="PTHR34611:SF2">
    <property type="entry name" value="INACTIVE RECOMBINATION-PROMOTING NUCLEASE-LIKE PROTEIN RPNE-RELATED"/>
    <property type="match status" value="1"/>
</dbReference>
<reference evidence="3 4" key="1">
    <citation type="submission" date="2021-08" db="EMBL/GenBank/DDBJ databases">
        <authorList>
            <person name="Peeters C."/>
        </authorList>
    </citation>
    <scope>NUCLEOTIDE SEQUENCE [LARGE SCALE GENOMIC DNA]</scope>
    <source>
        <strain evidence="3 4">LMG 21510</strain>
    </source>
</reference>
<evidence type="ECO:0000313" key="3">
    <source>
        <dbReference type="EMBL" id="CAG9176925.1"/>
    </source>
</evidence>
<keyword evidence="4" id="KW-1185">Reference proteome</keyword>
<dbReference type="EMBL" id="CAJZAH010000003">
    <property type="protein sequence ID" value="CAG9176925.1"/>
    <property type="molecule type" value="Genomic_DNA"/>
</dbReference>
<feature type="domain" description="Transposase (putative) YhgA-like" evidence="1">
    <location>
        <begin position="6"/>
        <end position="197"/>
    </location>
</feature>
<proteinExistence type="predicted"/>
<feature type="domain" description="DUF4351" evidence="2">
    <location>
        <begin position="258"/>
        <end position="311"/>
    </location>
</feature>
<protein>
    <recommendedName>
        <fullName evidence="5">Transposase</fullName>
    </recommendedName>
</protein>
<evidence type="ECO:0008006" key="5">
    <source>
        <dbReference type="Google" id="ProtNLM"/>
    </source>
</evidence>
<comment type="caution">
    <text evidence="3">The sequence shown here is derived from an EMBL/GenBank/DDBJ whole genome shotgun (WGS) entry which is preliminary data.</text>
</comment>
<organism evidence="3 4">
    <name type="scientific">Cupriavidus respiraculi</name>
    <dbReference type="NCBI Taxonomy" id="195930"/>
    <lineage>
        <taxon>Bacteria</taxon>
        <taxon>Pseudomonadati</taxon>
        <taxon>Pseudomonadota</taxon>
        <taxon>Betaproteobacteria</taxon>
        <taxon>Burkholderiales</taxon>
        <taxon>Burkholderiaceae</taxon>
        <taxon>Cupriavidus</taxon>
    </lineage>
</organism>
<dbReference type="RefSeq" id="WP_224042675.1">
    <property type="nucleotide sequence ID" value="NZ_CAJZAH010000003.1"/>
</dbReference>